<dbReference type="RefSeq" id="WP_184700817.1">
    <property type="nucleotide sequence ID" value="NZ_BAABEG010000002.1"/>
</dbReference>
<feature type="signal peptide" evidence="1">
    <location>
        <begin position="1"/>
        <end position="30"/>
    </location>
</feature>
<dbReference type="PANTHER" id="PTHR31528:SF15">
    <property type="entry name" value="RIBOFLAVIN-BINDING PROTEIN RIBY"/>
    <property type="match status" value="1"/>
</dbReference>
<keyword evidence="1" id="KW-0732">Signal</keyword>
<dbReference type="Pfam" id="PF09084">
    <property type="entry name" value="NMT1"/>
    <property type="match status" value="1"/>
</dbReference>
<dbReference type="InterPro" id="IPR027939">
    <property type="entry name" value="NMT1/THI5"/>
</dbReference>
<organism evidence="3 4">
    <name type="scientific">Aminobacter aganoensis</name>
    <dbReference type="NCBI Taxonomy" id="83264"/>
    <lineage>
        <taxon>Bacteria</taxon>
        <taxon>Pseudomonadati</taxon>
        <taxon>Pseudomonadota</taxon>
        <taxon>Alphaproteobacteria</taxon>
        <taxon>Hyphomicrobiales</taxon>
        <taxon>Phyllobacteriaceae</taxon>
        <taxon>Aminobacter</taxon>
    </lineage>
</organism>
<accession>A0A7X0FB69</accession>
<dbReference type="PANTHER" id="PTHR31528">
    <property type="entry name" value="4-AMINO-5-HYDROXYMETHYL-2-METHYLPYRIMIDINE PHOSPHATE SYNTHASE THI11-RELATED"/>
    <property type="match status" value="1"/>
</dbReference>
<evidence type="ECO:0000313" key="4">
    <source>
        <dbReference type="Proteomes" id="UP000536262"/>
    </source>
</evidence>
<evidence type="ECO:0000313" key="3">
    <source>
        <dbReference type="EMBL" id="MBB6356435.1"/>
    </source>
</evidence>
<feature type="chain" id="PRO_5031467467" evidence="1">
    <location>
        <begin position="31"/>
        <end position="330"/>
    </location>
</feature>
<dbReference type="Gene3D" id="3.40.190.10">
    <property type="entry name" value="Periplasmic binding protein-like II"/>
    <property type="match status" value="2"/>
</dbReference>
<dbReference type="InterPro" id="IPR015168">
    <property type="entry name" value="SsuA/THI5"/>
</dbReference>
<name>A0A7X0FB69_9HYPH</name>
<gene>
    <name evidence="3" type="ORF">GGR00_004247</name>
</gene>
<feature type="domain" description="SsuA/THI5-like" evidence="2">
    <location>
        <begin position="47"/>
        <end position="256"/>
    </location>
</feature>
<reference evidence="3 4" key="1">
    <citation type="submission" date="2020-08" db="EMBL/GenBank/DDBJ databases">
        <title>Genomic Encyclopedia of Type Strains, Phase IV (KMG-IV): sequencing the most valuable type-strain genomes for metagenomic binning, comparative biology and taxonomic classification.</title>
        <authorList>
            <person name="Goeker M."/>
        </authorList>
    </citation>
    <scope>NUCLEOTIDE SEQUENCE [LARGE SCALE GENOMIC DNA]</scope>
    <source>
        <strain evidence="3 4">DSM 7051</strain>
    </source>
</reference>
<evidence type="ECO:0000256" key="1">
    <source>
        <dbReference type="SAM" id="SignalP"/>
    </source>
</evidence>
<dbReference type="SUPFAM" id="SSF53850">
    <property type="entry name" value="Periplasmic binding protein-like II"/>
    <property type="match status" value="1"/>
</dbReference>
<evidence type="ECO:0000259" key="2">
    <source>
        <dbReference type="Pfam" id="PF09084"/>
    </source>
</evidence>
<dbReference type="Proteomes" id="UP000536262">
    <property type="component" value="Unassembled WGS sequence"/>
</dbReference>
<comment type="caution">
    <text evidence="3">The sequence shown here is derived from an EMBL/GenBank/DDBJ whole genome shotgun (WGS) entry which is preliminary data.</text>
</comment>
<protein>
    <submittedName>
        <fullName evidence="3">NitT/TauT family transport system substrate-binding protein</fullName>
    </submittedName>
</protein>
<proteinExistence type="predicted"/>
<sequence length="330" mass="34927">MLYATGLIRSAALIAATTVTTVLASQGAMAEDVNLRFSWKLKGEYGFFYLGQEKGLYKDAGLSVTLGEGAGAQAALAALLQGQEDLAVVPGIFAITAIQKGMPVKIISLYQPAAPVVLISHPDNPVVKPSDLEGKSIASSIGETSTAYMDVFCGLNKIDCKKVNKIQMDSQTRIPQFVQKKVDVVGVYRTSDLPVLIDKTSTNFAVLDMEKFGLAVPGLAVVASADGVEKKGEVLRSFLSVTSKAIEMSRSDPAAATAALKAVWQAGPSDKVVREQVEATSESIPASTGKPLGWVEEKTIADALKLIGSVDEIGEPKPISTFYTNDLLTQ</sequence>
<keyword evidence="4" id="KW-1185">Reference proteome</keyword>
<dbReference type="AlphaFoldDB" id="A0A7X0FB69"/>
<dbReference type="EMBL" id="JACHOU010000014">
    <property type="protein sequence ID" value="MBB6356435.1"/>
    <property type="molecule type" value="Genomic_DNA"/>
</dbReference>
<dbReference type="GO" id="GO:0009228">
    <property type="term" value="P:thiamine biosynthetic process"/>
    <property type="evidence" value="ECO:0007669"/>
    <property type="project" value="InterPro"/>
</dbReference>